<comment type="caution">
    <text evidence="8">The sequence shown here is derived from an EMBL/GenBank/DDBJ whole genome shotgun (WGS) entry which is preliminary data.</text>
</comment>
<dbReference type="EMBL" id="DTCK01000008">
    <property type="protein sequence ID" value="HGQ35259.1"/>
    <property type="molecule type" value="Genomic_DNA"/>
</dbReference>
<dbReference type="InterPro" id="IPR049470">
    <property type="entry name" value="TRM61_C"/>
</dbReference>
<evidence type="ECO:0000256" key="4">
    <source>
        <dbReference type="ARBA" id="ARBA00022694"/>
    </source>
</evidence>
<feature type="domain" description="tRNA (adenine(58)-N(1))-methyltransferase catalytic subunit TRM61 C-terminal" evidence="6">
    <location>
        <begin position="82"/>
        <end position="246"/>
    </location>
</feature>
<protein>
    <submittedName>
        <fullName evidence="8">tRNA (Adenine-N1)-methyltransferase</fullName>
    </submittedName>
</protein>
<evidence type="ECO:0000256" key="1">
    <source>
        <dbReference type="ARBA" id="ARBA00022603"/>
    </source>
</evidence>
<organism evidence="8">
    <name type="scientific">Ignisphaera aggregans</name>
    <dbReference type="NCBI Taxonomy" id="334771"/>
    <lineage>
        <taxon>Archaea</taxon>
        <taxon>Thermoproteota</taxon>
        <taxon>Thermoprotei</taxon>
        <taxon>Desulfurococcales</taxon>
        <taxon>Desulfurococcaceae</taxon>
        <taxon>Ignisphaera</taxon>
    </lineage>
</organism>
<name>A0A7C4NK21_9CREN</name>
<dbReference type="PIRSF" id="PIRSF017269">
    <property type="entry name" value="GCD14"/>
    <property type="match status" value="1"/>
</dbReference>
<dbReference type="CDD" id="cd02440">
    <property type="entry name" value="AdoMet_MTases"/>
    <property type="match status" value="1"/>
</dbReference>
<dbReference type="Pfam" id="PF08704">
    <property type="entry name" value="GCD14"/>
    <property type="match status" value="1"/>
</dbReference>
<dbReference type="SUPFAM" id="SSF53335">
    <property type="entry name" value="S-adenosyl-L-methionine-dependent methyltransferases"/>
    <property type="match status" value="1"/>
</dbReference>
<dbReference type="PANTHER" id="PTHR12133">
    <property type="entry name" value="TRNA (ADENINE(58)-N(1))-METHYLTRANSFERASE"/>
    <property type="match status" value="1"/>
</dbReference>
<dbReference type="InterPro" id="IPR014816">
    <property type="entry name" value="tRNA_MeTrfase_Gcd14"/>
</dbReference>
<evidence type="ECO:0000256" key="2">
    <source>
        <dbReference type="ARBA" id="ARBA00022679"/>
    </source>
</evidence>
<evidence type="ECO:0000256" key="3">
    <source>
        <dbReference type="ARBA" id="ARBA00022691"/>
    </source>
</evidence>
<proteinExistence type="predicted"/>
<sequence length="272" mass="30846">MTSGLIYDDDNINFGDKVLIYFDHKRRWITRIEKSRTFSCDRGKISLENIVGLSYGAKVKTSTNFDAYILKPLLIDHIEKGLKRVTQVIYPKDQGFIVLLLSLSPGLRVLEIGVGTGSTTVVLANFVRPTGHVYGYEVREEFLNVAKKNIEELGLQEYVTFKHRNACEGIDERDIDAALIDVGDPWNILDNLHISLKPSAPVVFFIPSMNQIEKLYKALIDHGGFIDIRCYEVLVREIKLSRESIRPANLMVGHTGYIMFARKIVKEIGQTV</sequence>
<dbReference type="AlphaFoldDB" id="A0A7C4NK21"/>
<dbReference type="PANTHER" id="PTHR12133:SF1">
    <property type="entry name" value="TRNA (ADENINE(58)-N(1))-METHYLTRANSFERASE, MITOCHONDRIAL"/>
    <property type="match status" value="1"/>
</dbReference>
<dbReference type="GO" id="GO:0030488">
    <property type="term" value="P:tRNA methylation"/>
    <property type="evidence" value="ECO:0007669"/>
    <property type="project" value="InterPro"/>
</dbReference>
<dbReference type="Gene3D" id="3.40.50.150">
    <property type="entry name" value="Vaccinia Virus protein VP39"/>
    <property type="match status" value="1"/>
</dbReference>
<keyword evidence="1 8" id="KW-0489">Methyltransferase</keyword>
<dbReference type="InterPro" id="IPR029063">
    <property type="entry name" value="SAM-dependent_MTases_sf"/>
</dbReference>
<keyword evidence="4" id="KW-0819">tRNA processing</keyword>
<evidence type="ECO:0000313" key="7">
    <source>
        <dbReference type="EMBL" id="HGQ35259.1"/>
    </source>
</evidence>
<dbReference type="EMBL" id="DTBD01000010">
    <property type="protein sequence ID" value="HGQ63925.1"/>
    <property type="molecule type" value="Genomic_DNA"/>
</dbReference>
<dbReference type="GO" id="GO:0031515">
    <property type="term" value="C:tRNA (m1A) methyltransferase complex"/>
    <property type="evidence" value="ECO:0007669"/>
    <property type="project" value="InterPro"/>
</dbReference>
<reference evidence="8" key="1">
    <citation type="journal article" date="2020" name="mSystems">
        <title>Genome- and Community-Level Interaction Insights into Carbon Utilization and Element Cycling Functions of Hydrothermarchaeota in Hydrothermal Sediment.</title>
        <authorList>
            <person name="Zhou Z."/>
            <person name="Liu Y."/>
            <person name="Xu W."/>
            <person name="Pan J."/>
            <person name="Luo Z.H."/>
            <person name="Li M."/>
        </authorList>
    </citation>
    <scope>NUCLEOTIDE SEQUENCE [LARGE SCALE GENOMIC DNA]</scope>
    <source>
        <strain evidence="8">SpSt-637</strain>
        <strain evidence="7">SpSt-667</strain>
    </source>
</reference>
<dbReference type="Gene3D" id="3.10.330.20">
    <property type="match status" value="1"/>
</dbReference>
<feature type="binding site" evidence="5">
    <location>
        <position position="137"/>
    </location>
    <ligand>
        <name>S-adenosyl-L-methionine</name>
        <dbReference type="ChEBI" id="CHEBI:59789"/>
    </ligand>
</feature>
<dbReference type="GO" id="GO:0160107">
    <property type="term" value="F:tRNA (adenine(58)-N1)-methyltransferase activity"/>
    <property type="evidence" value="ECO:0007669"/>
    <property type="project" value="InterPro"/>
</dbReference>
<keyword evidence="3 5" id="KW-0949">S-adenosyl-L-methionine</keyword>
<accession>A0A7C4NK21</accession>
<evidence type="ECO:0000313" key="8">
    <source>
        <dbReference type="EMBL" id="HGQ63925.1"/>
    </source>
</evidence>
<gene>
    <name evidence="8" type="ORF">ENU08_01615</name>
    <name evidence="7" type="ORF">ENU41_01090</name>
</gene>
<dbReference type="PROSITE" id="PS51620">
    <property type="entry name" value="SAM_TRM61"/>
    <property type="match status" value="1"/>
</dbReference>
<evidence type="ECO:0000256" key="5">
    <source>
        <dbReference type="PIRSR" id="PIRSR017269-1"/>
    </source>
</evidence>
<feature type="binding site" evidence="5">
    <location>
        <position position="181"/>
    </location>
    <ligand>
        <name>S-adenosyl-L-methionine</name>
        <dbReference type="ChEBI" id="CHEBI:59789"/>
    </ligand>
</feature>
<keyword evidence="2 8" id="KW-0808">Transferase</keyword>
<evidence type="ECO:0000259" key="6">
    <source>
        <dbReference type="Pfam" id="PF08704"/>
    </source>
</evidence>